<dbReference type="CDD" id="cd07016">
    <property type="entry name" value="S14_ClpP_1"/>
    <property type="match status" value="1"/>
</dbReference>
<evidence type="ECO:0000256" key="2">
    <source>
        <dbReference type="ARBA" id="ARBA00022490"/>
    </source>
</evidence>
<dbReference type="GO" id="GO:0051117">
    <property type="term" value="F:ATPase binding"/>
    <property type="evidence" value="ECO:0007669"/>
    <property type="project" value="TreeGrafter"/>
</dbReference>
<dbReference type="EMBL" id="PHQP01000003">
    <property type="protein sequence ID" value="RAV34916.1"/>
    <property type="molecule type" value="Genomic_DNA"/>
</dbReference>
<gene>
    <name evidence="8" type="ORF">CWC39_00835</name>
</gene>
<sequence length="387" mass="41033">MGELMLQIKNLSESKAELFVYGEIGWETDAYAIAREVSSLDVSELSVRIHSPGGDVYDGLAIMNALKAHPAHVTAVVEGLAASAASFIAVGGADRVVMRPGSELMIHDAMTIALGNAEDLGKALGDLDRVSNTLAEIYAAKAGTPADMWREAMRAETWFTADEAVEAGLADEVSSVDEPLPAVALARGRVMNVFSGRRGKPPRELLNHEVRGGDSGMADEVKNEEVIEPTEAVQPAESEAGEVSEAVEDQAAVTSEDGEASESESAESAGGEASDGEAEASEETVVTLDRARYEELLAQLAEGQEALKVVARREAEDFVDRAISEGRLGAASRDREVSNYLVDAGETRARIEALAVGRIPRSEKGHSVPDEGVSVTNKRPRGPIPRV</sequence>
<dbReference type="InterPro" id="IPR001907">
    <property type="entry name" value="ClpP"/>
</dbReference>
<feature type="region of interest" description="Disordered" evidence="7">
    <location>
        <begin position="360"/>
        <end position="387"/>
    </location>
</feature>
<feature type="compositionally biased region" description="Basic and acidic residues" evidence="7">
    <location>
        <begin position="201"/>
        <end position="212"/>
    </location>
</feature>
<proteinExistence type="inferred from homology"/>
<dbReference type="InterPro" id="IPR023562">
    <property type="entry name" value="ClpP/TepA"/>
</dbReference>
<accession>A0A364VEC6</accession>
<organism evidence="8 9">
    <name type="scientific">Corynebacterium heidelbergense</name>
    <dbReference type="NCBI Taxonomy" id="2055947"/>
    <lineage>
        <taxon>Bacteria</taxon>
        <taxon>Bacillati</taxon>
        <taxon>Actinomycetota</taxon>
        <taxon>Actinomycetes</taxon>
        <taxon>Mycobacteriales</taxon>
        <taxon>Corynebacteriaceae</taxon>
        <taxon>Corynebacterium</taxon>
    </lineage>
</organism>
<dbReference type="AlphaFoldDB" id="A0A364VEC6"/>
<comment type="caution">
    <text evidence="8">The sequence shown here is derived from an EMBL/GenBank/DDBJ whole genome shotgun (WGS) entry which is preliminary data.</text>
</comment>
<dbReference type="Pfam" id="PF00574">
    <property type="entry name" value="CLP_protease"/>
    <property type="match status" value="1"/>
</dbReference>
<dbReference type="InterPro" id="IPR029045">
    <property type="entry name" value="ClpP/crotonase-like_dom_sf"/>
</dbReference>
<dbReference type="SUPFAM" id="SSF52096">
    <property type="entry name" value="ClpP/crotonase"/>
    <property type="match status" value="1"/>
</dbReference>
<comment type="similarity">
    <text evidence="1 6">Belongs to the peptidase S14 family.</text>
</comment>
<reference evidence="8 9" key="1">
    <citation type="journal article" date="2018" name="Syst. Appl. Microbiol.">
        <title>Corynebacterium heidelbergense sp. nov., isolated from the preen glands of Egyptian geese (Alopochen aegyptiacus).</title>
        <authorList>
            <person name="Braun M.S."/>
            <person name="Wang E."/>
            <person name="Zimmermann S."/>
            <person name="Wink M."/>
        </authorList>
    </citation>
    <scope>NUCLEOTIDE SEQUENCE [LARGE SCALE GENOMIC DNA]</scope>
    <source>
        <strain evidence="8 9">DSM 104638</strain>
    </source>
</reference>
<keyword evidence="2" id="KW-0963">Cytoplasm</keyword>
<evidence type="ECO:0000313" key="8">
    <source>
        <dbReference type="EMBL" id="RAV34916.1"/>
    </source>
</evidence>
<evidence type="ECO:0000256" key="1">
    <source>
        <dbReference type="ARBA" id="ARBA00007039"/>
    </source>
</evidence>
<dbReference type="GO" id="GO:0004252">
    <property type="term" value="F:serine-type endopeptidase activity"/>
    <property type="evidence" value="ECO:0007669"/>
    <property type="project" value="InterPro"/>
</dbReference>
<evidence type="ECO:0000256" key="7">
    <source>
        <dbReference type="SAM" id="MobiDB-lite"/>
    </source>
</evidence>
<dbReference type="OrthoDB" id="9806592at2"/>
<protein>
    <recommendedName>
        <fullName evidence="6">ATP-dependent Clp protease proteolytic subunit</fullName>
    </recommendedName>
</protein>
<evidence type="ECO:0000256" key="6">
    <source>
        <dbReference type="RuleBase" id="RU003567"/>
    </source>
</evidence>
<dbReference type="PANTHER" id="PTHR10381:SF70">
    <property type="entry name" value="ATP-DEPENDENT CLP PROTEASE PROTEOLYTIC SUBUNIT"/>
    <property type="match status" value="1"/>
</dbReference>
<dbReference type="Gene3D" id="3.90.226.10">
    <property type="entry name" value="2-enoyl-CoA Hydratase, Chain A, domain 1"/>
    <property type="match status" value="1"/>
</dbReference>
<dbReference type="GO" id="GO:0006515">
    <property type="term" value="P:protein quality control for misfolded or incompletely synthesized proteins"/>
    <property type="evidence" value="ECO:0007669"/>
    <property type="project" value="TreeGrafter"/>
</dbReference>
<evidence type="ECO:0000313" key="9">
    <source>
        <dbReference type="Proteomes" id="UP000251047"/>
    </source>
</evidence>
<feature type="compositionally biased region" description="Basic and acidic residues" evidence="7">
    <location>
        <begin position="360"/>
        <end position="369"/>
    </location>
</feature>
<name>A0A364VEC6_9CORY</name>
<keyword evidence="5" id="KW-0720">Serine protease</keyword>
<dbReference type="PANTHER" id="PTHR10381">
    <property type="entry name" value="ATP-DEPENDENT CLP PROTEASE PROTEOLYTIC SUBUNIT"/>
    <property type="match status" value="1"/>
</dbReference>
<dbReference type="Proteomes" id="UP000251047">
    <property type="component" value="Unassembled WGS sequence"/>
</dbReference>
<feature type="compositionally biased region" description="Acidic residues" evidence="7">
    <location>
        <begin position="239"/>
        <end position="248"/>
    </location>
</feature>
<evidence type="ECO:0000256" key="5">
    <source>
        <dbReference type="ARBA" id="ARBA00022825"/>
    </source>
</evidence>
<dbReference type="GO" id="GO:0009368">
    <property type="term" value="C:endopeptidase Clp complex"/>
    <property type="evidence" value="ECO:0007669"/>
    <property type="project" value="TreeGrafter"/>
</dbReference>
<dbReference type="PRINTS" id="PR00127">
    <property type="entry name" value="CLPPROTEASEP"/>
</dbReference>
<feature type="compositionally biased region" description="Acidic residues" evidence="7">
    <location>
        <begin position="256"/>
        <end position="265"/>
    </location>
</feature>
<evidence type="ECO:0000256" key="4">
    <source>
        <dbReference type="ARBA" id="ARBA00022801"/>
    </source>
</evidence>
<feature type="region of interest" description="Disordered" evidence="7">
    <location>
        <begin position="196"/>
        <end position="284"/>
    </location>
</feature>
<dbReference type="NCBIfam" id="NF045542">
    <property type="entry name" value="Clp_rel_HeadMat"/>
    <property type="match status" value="1"/>
</dbReference>
<evidence type="ECO:0000256" key="3">
    <source>
        <dbReference type="ARBA" id="ARBA00022670"/>
    </source>
</evidence>
<dbReference type="GO" id="GO:0004176">
    <property type="term" value="F:ATP-dependent peptidase activity"/>
    <property type="evidence" value="ECO:0007669"/>
    <property type="project" value="InterPro"/>
</dbReference>
<keyword evidence="4" id="KW-0378">Hydrolase</keyword>
<keyword evidence="3" id="KW-0645">Protease</keyword>